<reference evidence="3 4" key="1">
    <citation type="submission" date="2019-03" db="EMBL/GenBank/DDBJ databases">
        <title>Genomic Encyclopedia of Type Strains, Phase IV (KMG-IV): sequencing the most valuable type-strain genomes for metagenomic binning, comparative biology and taxonomic classification.</title>
        <authorList>
            <person name="Goeker M."/>
        </authorList>
    </citation>
    <scope>NUCLEOTIDE SEQUENCE [LARGE SCALE GENOMIC DNA]</scope>
    <source>
        <strain evidence="3 4">DSM 100059</strain>
    </source>
</reference>
<protein>
    <submittedName>
        <fullName evidence="3">8-oxo-dGTP diphosphatase</fullName>
    </submittedName>
</protein>
<evidence type="ECO:0000259" key="2">
    <source>
        <dbReference type="Pfam" id="PF21906"/>
    </source>
</evidence>
<dbReference type="OrthoDB" id="9786141at2"/>
<proteinExistence type="predicted"/>
<dbReference type="Pfam" id="PF21906">
    <property type="entry name" value="WHD_NrtR"/>
    <property type="match status" value="1"/>
</dbReference>
<dbReference type="InterPro" id="IPR000086">
    <property type="entry name" value="NUDIX_hydrolase_dom"/>
</dbReference>
<feature type="domain" description="NrtR DNA-binding winged helix" evidence="2">
    <location>
        <begin position="171"/>
        <end position="231"/>
    </location>
</feature>
<evidence type="ECO:0000313" key="4">
    <source>
        <dbReference type="Proteomes" id="UP000294498"/>
    </source>
</evidence>
<comment type="caution">
    <text evidence="3">The sequence shown here is derived from an EMBL/GenBank/DDBJ whole genome shotgun (WGS) entry which is preliminary data.</text>
</comment>
<dbReference type="CDD" id="cd18873">
    <property type="entry name" value="NUDIX_NadM_like"/>
    <property type="match status" value="1"/>
</dbReference>
<feature type="domain" description="Nudix hydrolase" evidence="1">
    <location>
        <begin position="33"/>
        <end position="142"/>
    </location>
</feature>
<organism evidence="3 4">
    <name type="scientific">Dinghuibacter silviterrae</name>
    <dbReference type="NCBI Taxonomy" id="1539049"/>
    <lineage>
        <taxon>Bacteria</taxon>
        <taxon>Pseudomonadati</taxon>
        <taxon>Bacteroidota</taxon>
        <taxon>Chitinophagia</taxon>
        <taxon>Chitinophagales</taxon>
        <taxon>Chitinophagaceae</taxon>
        <taxon>Dinghuibacter</taxon>
    </lineage>
</organism>
<gene>
    <name evidence="3" type="ORF">EDB95_3965</name>
</gene>
<dbReference type="Pfam" id="PF00293">
    <property type="entry name" value="NUDIX"/>
    <property type="match status" value="1"/>
</dbReference>
<sequence>MKIFFAGNVKCFSLRQNNANKVPSFSSYKNPSLAVDVVVFGYNDRTLSVLLLKRNEEPFKGKWTLPGVFLGMEERFGDACSRVLRTKLGMDDLYTEQLYTFDEPSRDPRGRAISVAYYALVNPQRFTTGHKSGDAEWFPVHKRPFLGFDHDEIFTTALQRLKAKILYHPAGFELLDELFTMTELHELFECILDTTIDRRNFRRKILDSEYVLPTGLKREGLQNRHPELYKFNRRLKLKGAGGALPEGPIIN</sequence>
<evidence type="ECO:0000313" key="3">
    <source>
        <dbReference type="EMBL" id="TDW96142.1"/>
    </source>
</evidence>
<dbReference type="SUPFAM" id="SSF55811">
    <property type="entry name" value="Nudix"/>
    <property type="match status" value="1"/>
</dbReference>
<dbReference type="AlphaFoldDB" id="A0A4V3GKL8"/>
<dbReference type="Proteomes" id="UP000294498">
    <property type="component" value="Unassembled WGS sequence"/>
</dbReference>
<dbReference type="SUPFAM" id="SSF46785">
    <property type="entry name" value="Winged helix' DNA-binding domain"/>
    <property type="match status" value="1"/>
</dbReference>
<evidence type="ECO:0000259" key="1">
    <source>
        <dbReference type="Pfam" id="PF00293"/>
    </source>
</evidence>
<dbReference type="InterPro" id="IPR015797">
    <property type="entry name" value="NUDIX_hydrolase-like_dom_sf"/>
</dbReference>
<dbReference type="EMBL" id="SODV01000002">
    <property type="protein sequence ID" value="TDW96142.1"/>
    <property type="molecule type" value="Genomic_DNA"/>
</dbReference>
<dbReference type="InterPro" id="IPR036390">
    <property type="entry name" value="WH_DNA-bd_sf"/>
</dbReference>
<dbReference type="InterPro" id="IPR054105">
    <property type="entry name" value="WHD_NrtR"/>
</dbReference>
<name>A0A4V3GKL8_9BACT</name>
<dbReference type="PANTHER" id="PTHR43736:SF4">
    <property type="entry name" value="SLR1690 PROTEIN"/>
    <property type="match status" value="1"/>
</dbReference>
<dbReference type="Gene3D" id="1.10.10.10">
    <property type="entry name" value="Winged helix-like DNA-binding domain superfamily/Winged helix DNA-binding domain"/>
    <property type="match status" value="1"/>
</dbReference>
<dbReference type="Gene3D" id="3.90.79.10">
    <property type="entry name" value="Nucleoside Triphosphate Pyrophosphohydrolase"/>
    <property type="match status" value="1"/>
</dbReference>
<dbReference type="PANTHER" id="PTHR43736">
    <property type="entry name" value="ADP-RIBOSE PYROPHOSPHATASE"/>
    <property type="match status" value="1"/>
</dbReference>
<keyword evidence="4" id="KW-1185">Reference proteome</keyword>
<accession>A0A4V3GKL8</accession>
<dbReference type="InterPro" id="IPR036388">
    <property type="entry name" value="WH-like_DNA-bd_sf"/>
</dbReference>